<keyword evidence="1" id="KW-0067">ATP-binding</keyword>
<gene>
    <name evidence="3" type="ORF">ACFL27_00280</name>
</gene>
<organism evidence="3 4">
    <name type="scientific">candidate division CSSED10-310 bacterium</name>
    <dbReference type="NCBI Taxonomy" id="2855610"/>
    <lineage>
        <taxon>Bacteria</taxon>
        <taxon>Bacteria division CSSED10-310</taxon>
    </lineage>
</organism>
<keyword evidence="3" id="KW-0808">Transferase</keyword>
<accession>A0ABV6YQY5</accession>
<proteinExistence type="predicted"/>
<evidence type="ECO:0000313" key="3">
    <source>
        <dbReference type="EMBL" id="MFC1848619.1"/>
    </source>
</evidence>
<evidence type="ECO:0000313" key="4">
    <source>
        <dbReference type="Proteomes" id="UP001594351"/>
    </source>
</evidence>
<keyword evidence="3" id="KW-0418">Kinase</keyword>
<sequence length="1256" mass="141302">MGEQKDIPAFLKESERFEFISFLGSGGMGFVYEVFDRERNHQVALKTLRHLNASSLYRFKKEFRNLADIHHPNLISLYELISDQGMWFFTMELIQGTNPLNYVRPFAEPVPDGGPSNPTASTIIDQKPVLEAEPQTIEVKKATYDCDRLRSIIKQLVQAVYALHEAGKIHRDIKPSNIIISSAGKVMLMDFGIVTELDQDARQSTGLGIVGTVAYMAPEQAAAQKISASADWYSVGAVLYELLTNRLPYSGSMMQIMVAKQQSDPVKPAVFIGDADSDLQSLCVDLLKRAPEKRPSGPDILERLGITAAKHKSSSNGVTKTTSFFGRTQYLLSLAEIFRVTKAGSGKSVYINGYSGIGKTLLVKQFFSEIQSISDSEHSTVFTLSSRCYEWESVPYKAFDGIIDAISHILMKFPQEIRDQVIPDDISLLALLFPVLRRVPGIDKLPVLDSQAKDPQVLRNQAFYALGLLLTEIAALSPVIVFIDDLQWADTDSLELLEDLINPPTPPIMFIASYRTEEMKTDSLLSTFLEKMLERPDVQQLELKPLSEEEAMEMSSHLLGADGQQLEKLLQNIWHESGGIPFFIEEICRYVTLLEECDRHSIEIKLDDVVRARIERLSETARNIMELLAVAAIPLPSFVLAAALEIEPEVNQQTLDILRSVNLIRAVKTDGKTQFEAYNNRIREAVFTHLNTDSIQQYHYKLATNLEKWEGAPVESLARHWRASGVTDRAREYAEFAAERANKKLAFDRAAAYYKMALDFMEGGTAKSQQLCRARGDSLVNAGRSGAAANAYKGALKGPDKSNQAELRCLIATHLLRSEHIQEGFEYSSLVLRDYGIKLPTTRDKAIPRILFNSFLISFVSPRWKNKPAEDISPALLIKLDTINSIAIALAQSEPVYSIWLNWRFFKMALKVGEPTRIAEGLMAIAGQLALFGSKNLGVTQKLLDKASFLVHRVGDPLLMAIEALCKGIVFITEGKWKDALSNLEEAETILVEKCQGVWGDLAITRQLSLVSLFWLGKVKQAVHRLNIYERDAYLRKDHYVLDFLRSQFGYIWLANDEEDRVREYLDHILSYKREDDLNTSYFSALVNLVDFHLFRGEIDAASKAFFRLKPLFENSSIRYVEIYQCDFQYLQARVALTSAQHWIERELNIKTASTALRRLKKTKLNFTQTQAIAILAAIEQLRGNKNTCLDLLLEAEVRFKTNDAPLMSAFAGRLRGIILGGEQGQKLQANAEANIIESGVKKMERMSSMLFPGFV</sequence>
<dbReference type="Gene3D" id="3.40.50.300">
    <property type="entry name" value="P-loop containing nucleotide triphosphate hydrolases"/>
    <property type="match status" value="1"/>
</dbReference>
<dbReference type="PROSITE" id="PS00107">
    <property type="entry name" value="PROTEIN_KINASE_ATP"/>
    <property type="match status" value="1"/>
</dbReference>
<protein>
    <submittedName>
        <fullName evidence="3">Protein kinase</fullName>
    </submittedName>
</protein>
<dbReference type="EMBL" id="JBHPBY010000002">
    <property type="protein sequence ID" value="MFC1848619.1"/>
    <property type="molecule type" value="Genomic_DNA"/>
</dbReference>
<dbReference type="PROSITE" id="PS50011">
    <property type="entry name" value="PROTEIN_KINASE_DOM"/>
    <property type="match status" value="1"/>
</dbReference>
<dbReference type="InterPro" id="IPR053235">
    <property type="entry name" value="Ser_Thr_kinase"/>
</dbReference>
<dbReference type="InterPro" id="IPR011009">
    <property type="entry name" value="Kinase-like_dom_sf"/>
</dbReference>
<dbReference type="InterPro" id="IPR000719">
    <property type="entry name" value="Prot_kinase_dom"/>
</dbReference>
<dbReference type="Gene3D" id="1.10.510.10">
    <property type="entry name" value="Transferase(Phosphotransferase) domain 1"/>
    <property type="match status" value="1"/>
</dbReference>
<evidence type="ECO:0000256" key="1">
    <source>
        <dbReference type="PROSITE-ProRule" id="PRU10141"/>
    </source>
</evidence>
<dbReference type="PANTHER" id="PTHR24361">
    <property type="entry name" value="MITOGEN-ACTIVATED KINASE KINASE KINASE"/>
    <property type="match status" value="1"/>
</dbReference>
<reference evidence="3 4" key="1">
    <citation type="submission" date="2024-09" db="EMBL/GenBank/DDBJ databases">
        <title>Laminarin stimulates single cell rates of sulfate reduction while oxygen inhibits transcriptomic activity in coastal marine sediment.</title>
        <authorList>
            <person name="Lindsay M."/>
            <person name="Orcutt B."/>
            <person name="Emerson D."/>
            <person name="Stepanauskas R."/>
            <person name="D'Angelo T."/>
        </authorList>
    </citation>
    <scope>NUCLEOTIDE SEQUENCE [LARGE SCALE GENOMIC DNA]</scope>
    <source>
        <strain evidence="3">SAG AM-311-K15</strain>
    </source>
</reference>
<dbReference type="InterPro" id="IPR011990">
    <property type="entry name" value="TPR-like_helical_dom_sf"/>
</dbReference>
<dbReference type="Proteomes" id="UP001594351">
    <property type="component" value="Unassembled WGS sequence"/>
</dbReference>
<dbReference type="GO" id="GO:0016301">
    <property type="term" value="F:kinase activity"/>
    <property type="evidence" value="ECO:0007669"/>
    <property type="project" value="UniProtKB-KW"/>
</dbReference>
<evidence type="ECO:0000259" key="2">
    <source>
        <dbReference type="PROSITE" id="PS50011"/>
    </source>
</evidence>
<comment type="caution">
    <text evidence="3">The sequence shown here is derived from an EMBL/GenBank/DDBJ whole genome shotgun (WGS) entry which is preliminary data.</text>
</comment>
<dbReference type="InterPro" id="IPR041664">
    <property type="entry name" value="AAA_16"/>
</dbReference>
<dbReference type="InterPro" id="IPR027417">
    <property type="entry name" value="P-loop_NTPase"/>
</dbReference>
<name>A0ABV6YQY5_UNCC1</name>
<dbReference type="SMART" id="SM00220">
    <property type="entry name" value="S_TKc"/>
    <property type="match status" value="1"/>
</dbReference>
<dbReference type="SUPFAM" id="SSF52540">
    <property type="entry name" value="P-loop containing nucleoside triphosphate hydrolases"/>
    <property type="match status" value="1"/>
</dbReference>
<dbReference type="Gene3D" id="3.30.200.20">
    <property type="entry name" value="Phosphorylase Kinase, domain 1"/>
    <property type="match status" value="1"/>
</dbReference>
<dbReference type="Pfam" id="PF13191">
    <property type="entry name" value="AAA_16"/>
    <property type="match status" value="1"/>
</dbReference>
<dbReference type="SUPFAM" id="SSF56112">
    <property type="entry name" value="Protein kinase-like (PK-like)"/>
    <property type="match status" value="1"/>
</dbReference>
<feature type="domain" description="Protein kinase" evidence="2">
    <location>
        <begin position="17"/>
        <end position="306"/>
    </location>
</feature>
<dbReference type="CDD" id="cd14014">
    <property type="entry name" value="STKc_PknB_like"/>
    <property type="match status" value="1"/>
</dbReference>
<keyword evidence="4" id="KW-1185">Reference proteome</keyword>
<dbReference type="Pfam" id="PF00069">
    <property type="entry name" value="Pkinase"/>
    <property type="match status" value="1"/>
</dbReference>
<dbReference type="PANTHER" id="PTHR24361:SF678">
    <property type="entry name" value="SPORULATION-SPECIFIC PROTEIN 1"/>
    <property type="match status" value="1"/>
</dbReference>
<feature type="binding site" evidence="1">
    <location>
        <position position="46"/>
    </location>
    <ligand>
        <name>ATP</name>
        <dbReference type="ChEBI" id="CHEBI:30616"/>
    </ligand>
</feature>
<dbReference type="InterPro" id="IPR017441">
    <property type="entry name" value="Protein_kinase_ATP_BS"/>
</dbReference>
<keyword evidence="1" id="KW-0547">Nucleotide-binding</keyword>
<dbReference type="SUPFAM" id="SSF48452">
    <property type="entry name" value="TPR-like"/>
    <property type="match status" value="1"/>
</dbReference>